<evidence type="ECO:0000313" key="3">
    <source>
        <dbReference type="Proteomes" id="UP000823634"/>
    </source>
</evidence>
<reference evidence="2" key="1">
    <citation type="submission" date="2020-10" db="EMBL/GenBank/DDBJ databases">
        <authorList>
            <person name="Gilroy R."/>
        </authorList>
    </citation>
    <scope>NUCLEOTIDE SEQUENCE</scope>
    <source>
        <strain evidence="2">17113</strain>
    </source>
</reference>
<dbReference type="InterPro" id="IPR019219">
    <property type="entry name" value="DUF2130"/>
</dbReference>
<sequence>MQKIICPHCKKEFELQDKDYQDLLSQVRGKEMESQIKSQVQAIEAKKEADLAKAKSDYEKRELLNSSSYEKEINELKAKIASFEAEKKLALNEAERKSLETISQKDGLIKELESKLKNLSLQAEAERQKEISVYNEKLTKAQSDLALERKAGELKQKELEQTHKLQLEAKEEEIRQLKDFKSRESTKMVGEDLETYCHDQFEKVRAMAFPSAEFGKDNTVSASGSKGDFIFKDFDHAMPDRPYISIMFEMKNETDSTSTKKKNEDFLKELDKDRNEKGCEYAVLVSMLEKDSDLYNQGIVDVSHRYPKMYVIRPQFFIPLIGLLRNEARNSIKYLVELKQARSQSIDVVNFEENLQNFKDDFSRNFGRAKEKFDAAIAEIDKTIDHLQKVKKGLLGSEKNLNIANNKIDAITIRKLTKNAPSVKEAFDELKGD</sequence>
<dbReference type="PIRSF" id="PIRSF005850">
    <property type="entry name" value="UCP005850"/>
    <property type="match status" value="1"/>
</dbReference>
<comment type="caution">
    <text evidence="2">The sequence shown here is derived from an EMBL/GenBank/DDBJ whole genome shotgun (WGS) entry which is preliminary data.</text>
</comment>
<dbReference type="EMBL" id="JADINA010000033">
    <property type="protein sequence ID" value="MBO8426708.1"/>
    <property type="molecule type" value="Genomic_DNA"/>
</dbReference>
<feature type="coiled-coil region" evidence="1">
    <location>
        <begin position="66"/>
        <end position="129"/>
    </location>
</feature>
<organism evidence="2 3">
    <name type="scientific">Candidatus Alloenteromonas pullistercoris</name>
    <dbReference type="NCBI Taxonomy" id="2840785"/>
    <lineage>
        <taxon>Bacteria</taxon>
        <taxon>Bacillati</taxon>
        <taxon>Bacillota</taxon>
        <taxon>Bacillota incertae sedis</taxon>
        <taxon>Candidatus Alloenteromonas</taxon>
    </lineage>
</organism>
<dbReference type="Proteomes" id="UP000823634">
    <property type="component" value="Unassembled WGS sequence"/>
</dbReference>
<evidence type="ECO:0000256" key="1">
    <source>
        <dbReference type="SAM" id="Coils"/>
    </source>
</evidence>
<protein>
    <submittedName>
        <fullName evidence="2">DUF2130 domain-containing protein</fullName>
    </submittedName>
</protein>
<name>A0A9D9DFT1_9FIRM</name>
<dbReference type="Pfam" id="PF09903">
    <property type="entry name" value="DUF2130"/>
    <property type="match status" value="1"/>
</dbReference>
<gene>
    <name evidence="2" type="ORF">IAC61_05290</name>
</gene>
<accession>A0A9D9DFT1</accession>
<evidence type="ECO:0000313" key="2">
    <source>
        <dbReference type="EMBL" id="MBO8426708.1"/>
    </source>
</evidence>
<dbReference type="AlphaFoldDB" id="A0A9D9DFT1"/>
<reference evidence="2" key="2">
    <citation type="journal article" date="2021" name="PeerJ">
        <title>Extensive microbial diversity within the chicken gut microbiome revealed by metagenomics and culture.</title>
        <authorList>
            <person name="Gilroy R."/>
            <person name="Ravi A."/>
            <person name="Getino M."/>
            <person name="Pursley I."/>
            <person name="Horton D.L."/>
            <person name="Alikhan N.F."/>
            <person name="Baker D."/>
            <person name="Gharbi K."/>
            <person name="Hall N."/>
            <person name="Watson M."/>
            <person name="Adriaenssens E.M."/>
            <person name="Foster-Nyarko E."/>
            <person name="Jarju S."/>
            <person name="Secka A."/>
            <person name="Antonio M."/>
            <person name="Oren A."/>
            <person name="Chaudhuri R.R."/>
            <person name="La Ragione R."/>
            <person name="Hildebrand F."/>
            <person name="Pallen M.J."/>
        </authorList>
    </citation>
    <scope>NUCLEOTIDE SEQUENCE</scope>
    <source>
        <strain evidence="2">17113</strain>
    </source>
</reference>
<proteinExistence type="predicted"/>
<keyword evidence="1" id="KW-0175">Coiled coil</keyword>